<dbReference type="SUPFAM" id="SSF50331">
    <property type="entry name" value="MOP-like"/>
    <property type="match status" value="2"/>
</dbReference>
<evidence type="ECO:0000256" key="1">
    <source>
        <dbReference type="ARBA" id="ARBA00022505"/>
    </source>
</evidence>
<dbReference type="PROSITE" id="PS51866">
    <property type="entry name" value="MOP"/>
    <property type="match status" value="2"/>
</dbReference>
<name>A0A645E4I8_9ZZZZ</name>
<comment type="caution">
    <text evidence="3">The sequence shown here is derived from an EMBL/GenBank/DDBJ whole genome shotgun (WGS) entry which is preliminary data.</text>
</comment>
<feature type="domain" description="Mop" evidence="2">
    <location>
        <begin position="2"/>
        <end position="68"/>
    </location>
</feature>
<dbReference type="PANTHER" id="PTHR30432">
    <property type="entry name" value="TRANSCRIPTIONAL REGULATOR MODE"/>
    <property type="match status" value="1"/>
</dbReference>
<protein>
    <submittedName>
        <fullName evidence="3">Molybdenum-pterin-binding protein MopA</fullName>
    </submittedName>
</protein>
<dbReference type="EMBL" id="VSSQ01043042">
    <property type="protein sequence ID" value="MPM96690.1"/>
    <property type="molecule type" value="Genomic_DNA"/>
</dbReference>
<organism evidence="3">
    <name type="scientific">bioreactor metagenome</name>
    <dbReference type="NCBI Taxonomy" id="1076179"/>
    <lineage>
        <taxon>unclassified sequences</taxon>
        <taxon>metagenomes</taxon>
        <taxon>ecological metagenomes</taxon>
    </lineage>
</organism>
<dbReference type="InterPro" id="IPR051815">
    <property type="entry name" value="Molybdate_resp_trans_reg"/>
</dbReference>
<dbReference type="NCBIfam" id="TIGR00638">
    <property type="entry name" value="Mop"/>
    <property type="match status" value="2"/>
</dbReference>
<dbReference type="AlphaFoldDB" id="A0A645E4I8"/>
<gene>
    <name evidence="3" type="primary">mopA_3</name>
    <name evidence="3" type="ORF">SDC9_143855</name>
</gene>
<accession>A0A645E4I8</accession>
<evidence type="ECO:0000313" key="3">
    <source>
        <dbReference type="EMBL" id="MPM96690.1"/>
    </source>
</evidence>
<dbReference type="Gene3D" id="2.40.50.100">
    <property type="match status" value="2"/>
</dbReference>
<dbReference type="PANTHER" id="PTHR30432:SF1">
    <property type="entry name" value="DNA-BINDING TRANSCRIPTIONAL DUAL REGULATOR MODE"/>
    <property type="match status" value="1"/>
</dbReference>
<dbReference type="GO" id="GO:0015689">
    <property type="term" value="P:molybdate ion transport"/>
    <property type="evidence" value="ECO:0007669"/>
    <property type="project" value="InterPro"/>
</dbReference>
<dbReference type="InterPro" id="IPR005116">
    <property type="entry name" value="Transp-assoc_OB_typ1"/>
</dbReference>
<feature type="domain" description="Mop" evidence="2">
    <location>
        <begin position="74"/>
        <end position="140"/>
    </location>
</feature>
<dbReference type="Pfam" id="PF03459">
    <property type="entry name" value="TOBE"/>
    <property type="match status" value="2"/>
</dbReference>
<keyword evidence="1" id="KW-0500">Molybdenum</keyword>
<evidence type="ECO:0000259" key="2">
    <source>
        <dbReference type="PROSITE" id="PS51866"/>
    </source>
</evidence>
<reference evidence="3" key="1">
    <citation type="submission" date="2019-08" db="EMBL/GenBank/DDBJ databases">
        <authorList>
            <person name="Kucharzyk K."/>
            <person name="Murdoch R.W."/>
            <person name="Higgins S."/>
            <person name="Loffler F."/>
        </authorList>
    </citation>
    <scope>NUCLEOTIDE SEQUENCE</scope>
</reference>
<dbReference type="InterPro" id="IPR004606">
    <property type="entry name" value="Mop_domain"/>
</dbReference>
<dbReference type="InterPro" id="IPR008995">
    <property type="entry name" value="Mo/tungstate-bd_C_term_dom"/>
</dbReference>
<sequence length="142" mass="14547">MFLSARNQLKATVASVKQGAVNNEVSLRLEKGTVLTSIITSASCENLGLKEGGEAYAVIKASNVMIGECGGGLRLSARNQLKGVVKAVIEGAVNCEVEVTLEGGEEVTSIITMASAKKLALAPGKAVSAIVKASDVMVGVKE</sequence>
<proteinExistence type="predicted"/>